<reference evidence="1" key="1">
    <citation type="journal article" date="2023" name="Insect Mol. Biol.">
        <title>Genome sequencing provides insights into the evolution of gene families encoding plant cell wall-degrading enzymes in longhorned beetles.</title>
        <authorList>
            <person name="Shin N.R."/>
            <person name="Okamura Y."/>
            <person name="Kirsch R."/>
            <person name="Pauchet Y."/>
        </authorList>
    </citation>
    <scope>NUCLEOTIDE SEQUENCE</scope>
    <source>
        <strain evidence="1">RBIC_L_NR</strain>
    </source>
</reference>
<name>A0AAV8ZDY3_9CUCU</name>
<sequence length="82" mass="9492">MWSQYLKKLDLTPLPTCLSTEHQEYVFTVALRRCHTEQGGHVQGKLSVHFSMQNGFCLLVFRCDVGLCLSDKKNCFLAYHIR</sequence>
<protein>
    <submittedName>
        <fullName evidence="1">Uncharacterized protein</fullName>
    </submittedName>
</protein>
<keyword evidence="2" id="KW-1185">Reference proteome</keyword>
<dbReference type="EMBL" id="JANEYF010001590">
    <property type="protein sequence ID" value="KAJ8962439.1"/>
    <property type="molecule type" value="Genomic_DNA"/>
</dbReference>
<evidence type="ECO:0000313" key="2">
    <source>
        <dbReference type="Proteomes" id="UP001162156"/>
    </source>
</evidence>
<evidence type="ECO:0000313" key="1">
    <source>
        <dbReference type="EMBL" id="KAJ8962439.1"/>
    </source>
</evidence>
<dbReference type="AlphaFoldDB" id="A0AAV8ZDY3"/>
<proteinExistence type="predicted"/>
<gene>
    <name evidence="1" type="ORF">NQ314_005735</name>
</gene>
<comment type="caution">
    <text evidence="1">The sequence shown here is derived from an EMBL/GenBank/DDBJ whole genome shotgun (WGS) entry which is preliminary data.</text>
</comment>
<organism evidence="1 2">
    <name type="scientific">Rhamnusium bicolor</name>
    <dbReference type="NCBI Taxonomy" id="1586634"/>
    <lineage>
        <taxon>Eukaryota</taxon>
        <taxon>Metazoa</taxon>
        <taxon>Ecdysozoa</taxon>
        <taxon>Arthropoda</taxon>
        <taxon>Hexapoda</taxon>
        <taxon>Insecta</taxon>
        <taxon>Pterygota</taxon>
        <taxon>Neoptera</taxon>
        <taxon>Endopterygota</taxon>
        <taxon>Coleoptera</taxon>
        <taxon>Polyphaga</taxon>
        <taxon>Cucujiformia</taxon>
        <taxon>Chrysomeloidea</taxon>
        <taxon>Cerambycidae</taxon>
        <taxon>Lepturinae</taxon>
        <taxon>Rhagiini</taxon>
        <taxon>Rhamnusium</taxon>
    </lineage>
</organism>
<dbReference type="Proteomes" id="UP001162156">
    <property type="component" value="Unassembled WGS sequence"/>
</dbReference>
<accession>A0AAV8ZDY3</accession>